<dbReference type="Proteomes" id="UP001147733">
    <property type="component" value="Unassembled WGS sequence"/>
</dbReference>
<proteinExistence type="predicted"/>
<feature type="domain" description="Serine aminopeptidase S33" evidence="1">
    <location>
        <begin position="26"/>
        <end position="281"/>
    </location>
</feature>
<accession>A0A9W9NL23</accession>
<dbReference type="AlphaFoldDB" id="A0A9W9NL23"/>
<dbReference type="PANTHER" id="PTHR11614">
    <property type="entry name" value="PHOSPHOLIPASE-RELATED"/>
    <property type="match status" value="1"/>
</dbReference>
<dbReference type="InterPro" id="IPR029058">
    <property type="entry name" value="AB_hydrolase_fold"/>
</dbReference>
<organism evidence="2 3">
    <name type="scientific">Penicillium citrinum</name>
    <dbReference type="NCBI Taxonomy" id="5077"/>
    <lineage>
        <taxon>Eukaryota</taxon>
        <taxon>Fungi</taxon>
        <taxon>Dikarya</taxon>
        <taxon>Ascomycota</taxon>
        <taxon>Pezizomycotina</taxon>
        <taxon>Eurotiomycetes</taxon>
        <taxon>Eurotiomycetidae</taxon>
        <taxon>Eurotiales</taxon>
        <taxon>Aspergillaceae</taxon>
        <taxon>Penicillium</taxon>
    </lineage>
</organism>
<dbReference type="EMBL" id="JAPQKT010000009">
    <property type="protein sequence ID" value="KAJ5221801.1"/>
    <property type="molecule type" value="Genomic_DNA"/>
</dbReference>
<name>A0A9W9NL23_PENCI</name>
<comment type="caution">
    <text evidence="2">The sequence shown here is derived from an EMBL/GenBank/DDBJ whole genome shotgun (WGS) entry which is preliminary data.</text>
</comment>
<dbReference type="InterPro" id="IPR022742">
    <property type="entry name" value="Hydrolase_4"/>
</dbReference>
<dbReference type="Gene3D" id="3.40.50.1820">
    <property type="entry name" value="alpha/beta hydrolase"/>
    <property type="match status" value="1"/>
</dbReference>
<dbReference type="Pfam" id="PF12146">
    <property type="entry name" value="Hydrolase_4"/>
    <property type="match status" value="1"/>
</dbReference>
<protein>
    <recommendedName>
        <fullName evidence="1">Serine aminopeptidase S33 domain-containing protein</fullName>
    </recommendedName>
</protein>
<evidence type="ECO:0000313" key="3">
    <source>
        <dbReference type="Proteomes" id="UP001147733"/>
    </source>
</evidence>
<reference evidence="2" key="2">
    <citation type="journal article" date="2023" name="IMA Fungus">
        <title>Comparative genomic study of the Penicillium genus elucidates a diverse pangenome and 15 lateral gene transfer events.</title>
        <authorList>
            <person name="Petersen C."/>
            <person name="Sorensen T."/>
            <person name="Nielsen M.R."/>
            <person name="Sondergaard T.E."/>
            <person name="Sorensen J.L."/>
            <person name="Fitzpatrick D.A."/>
            <person name="Frisvad J.C."/>
            <person name="Nielsen K.L."/>
        </authorList>
    </citation>
    <scope>NUCLEOTIDE SEQUENCE</scope>
    <source>
        <strain evidence="2">IBT 23319</strain>
    </source>
</reference>
<evidence type="ECO:0000259" key="1">
    <source>
        <dbReference type="Pfam" id="PF12146"/>
    </source>
</evidence>
<sequence length="308" mass="33716">MSTEEGTHTLPDGLKAYSKTWKTNGPPRAILAFFHGFSDHCNTNYDLFPTLASSGIEVRAFDQRGWGRTFNGLKDRGNTGSTAVVLDDMHSFLTSIAPEAEAQGIPLFLAGHSMGGGQVLNYILHPDSPYRRAGSQPKLAGLLVLSPLIGLDPASRPWTITIMAGRVVARILPRQQRHCPLNTSHVSRDKQVVADFRADDLCHEMGTFGGLAGMLDRGLWLEGLSKKQLEGVDFLPIWFAHGDQDRITSYPATKRVAELLAEKGDVTFASYEGGYHKLQADLPETRAQFSRDAANWILAKAEGSQAKL</sequence>
<dbReference type="SUPFAM" id="SSF53474">
    <property type="entry name" value="alpha/beta-Hydrolases"/>
    <property type="match status" value="1"/>
</dbReference>
<evidence type="ECO:0000313" key="2">
    <source>
        <dbReference type="EMBL" id="KAJ5221801.1"/>
    </source>
</evidence>
<reference evidence="2" key="1">
    <citation type="submission" date="2022-11" db="EMBL/GenBank/DDBJ databases">
        <authorList>
            <person name="Petersen C."/>
        </authorList>
    </citation>
    <scope>NUCLEOTIDE SEQUENCE</scope>
    <source>
        <strain evidence="2">IBT 23319</strain>
    </source>
</reference>
<dbReference type="GO" id="GO:0072330">
    <property type="term" value="P:monocarboxylic acid biosynthetic process"/>
    <property type="evidence" value="ECO:0007669"/>
    <property type="project" value="UniProtKB-ARBA"/>
</dbReference>
<keyword evidence="3" id="KW-1185">Reference proteome</keyword>
<gene>
    <name evidence="2" type="ORF">N7469_010688</name>
</gene>
<dbReference type="GeneID" id="81388760"/>
<dbReference type="RefSeq" id="XP_056496724.1">
    <property type="nucleotide sequence ID" value="XM_056649593.1"/>
</dbReference>
<dbReference type="GO" id="GO:0017000">
    <property type="term" value="P:antibiotic biosynthetic process"/>
    <property type="evidence" value="ECO:0007669"/>
    <property type="project" value="UniProtKB-ARBA"/>
</dbReference>
<dbReference type="InterPro" id="IPR051044">
    <property type="entry name" value="MAG_DAG_Lipase"/>
</dbReference>
<dbReference type="OrthoDB" id="10249433at2759"/>